<dbReference type="Pfam" id="PF00563">
    <property type="entry name" value="EAL"/>
    <property type="match status" value="1"/>
</dbReference>
<dbReference type="InterPro" id="IPR001633">
    <property type="entry name" value="EAL_dom"/>
</dbReference>
<evidence type="ECO:0000313" key="3">
    <source>
        <dbReference type="Proteomes" id="UP000632498"/>
    </source>
</evidence>
<keyword evidence="3" id="KW-1185">Reference proteome</keyword>
<dbReference type="RefSeq" id="WP_188661504.1">
    <property type="nucleotide sequence ID" value="NZ_BMHV01000004.1"/>
</dbReference>
<evidence type="ECO:0000313" key="2">
    <source>
        <dbReference type="EMBL" id="GGF55564.1"/>
    </source>
</evidence>
<dbReference type="SUPFAM" id="SSF141868">
    <property type="entry name" value="EAL domain-like"/>
    <property type="match status" value="1"/>
</dbReference>
<evidence type="ECO:0000259" key="1">
    <source>
        <dbReference type="PROSITE" id="PS50883"/>
    </source>
</evidence>
<feature type="domain" description="EAL" evidence="1">
    <location>
        <begin position="1"/>
        <end position="252"/>
    </location>
</feature>
<dbReference type="InterPro" id="IPR035919">
    <property type="entry name" value="EAL_sf"/>
</dbReference>
<protein>
    <submittedName>
        <fullName evidence="2">Diguanylate phosphodiesterase</fullName>
    </submittedName>
</protein>
<proteinExistence type="predicted"/>
<dbReference type="AlphaFoldDB" id="A0A917F6E9"/>
<name>A0A917F6E9_9PROT</name>
<dbReference type="SMART" id="SM00052">
    <property type="entry name" value="EAL"/>
    <property type="match status" value="1"/>
</dbReference>
<dbReference type="Proteomes" id="UP000632498">
    <property type="component" value="Unassembled WGS sequence"/>
</dbReference>
<sequence length="253" mass="28392">MSKEQIQSICPGNCDNLTQFAITMAFQPVVDVEAQNIYAYEALVRGLAGESAGEVLAGVSEDQMYAFDQCCRVKAIELAAKLGMTCRLNINFMPNAVYHPRACLQKTINAAREFNFPAEMITFEFTENELVSDHAHLKNIILTYQKNGYMTAIDDFGAGYSGLNLLADFQTDKLKIDRQIIINIDQDKPRQAILAGILLIAKELGISVVCEGVETVQEYKYLKEQGIRYMQGYFFARPKIEALTPASEIDWLF</sequence>
<comment type="caution">
    <text evidence="2">The sequence shown here is derived from an EMBL/GenBank/DDBJ whole genome shotgun (WGS) entry which is preliminary data.</text>
</comment>
<dbReference type="PANTHER" id="PTHR33121:SF15">
    <property type="entry name" value="BLUE LIGHT- AND TEMPERATURE-REGULATED ANTIREPRESSOR BLUF"/>
    <property type="match status" value="1"/>
</dbReference>
<dbReference type="InterPro" id="IPR050706">
    <property type="entry name" value="Cyclic-di-GMP_PDE-like"/>
</dbReference>
<dbReference type="GO" id="GO:0071111">
    <property type="term" value="F:cyclic-guanylate-specific phosphodiesterase activity"/>
    <property type="evidence" value="ECO:0007669"/>
    <property type="project" value="InterPro"/>
</dbReference>
<dbReference type="PROSITE" id="PS50883">
    <property type="entry name" value="EAL"/>
    <property type="match status" value="1"/>
</dbReference>
<reference evidence="2" key="1">
    <citation type="journal article" date="2014" name="Int. J. Syst. Evol. Microbiol.">
        <title>Complete genome sequence of Corynebacterium casei LMG S-19264T (=DSM 44701T), isolated from a smear-ripened cheese.</title>
        <authorList>
            <consortium name="US DOE Joint Genome Institute (JGI-PGF)"/>
            <person name="Walter F."/>
            <person name="Albersmeier A."/>
            <person name="Kalinowski J."/>
            <person name="Ruckert C."/>
        </authorList>
    </citation>
    <scope>NUCLEOTIDE SEQUENCE</scope>
    <source>
        <strain evidence="2">CGMCC 1.15254</strain>
    </source>
</reference>
<dbReference type="CDD" id="cd01948">
    <property type="entry name" value="EAL"/>
    <property type="match status" value="1"/>
</dbReference>
<gene>
    <name evidence="2" type="ORF">GCM10011332_06220</name>
</gene>
<organism evidence="2 3">
    <name type="scientific">Terasakiella brassicae</name>
    <dbReference type="NCBI Taxonomy" id="1634917"/>
    <lineage>
        <taxon>Bacteria</taxon>
        <taxon>Pseudomonadati</taxon>
        <taxon>Pseudomonadota</taxon>
        <taxon>Alphaproteobacteria</taxon>
        <taxon>Rhodospirillales</taxon>
        <taxon>Terasakiellaceae</taxon>
        <taxon>Terasakiella</taxon>
    </lineage>
</organism>
<dbReference type="PANTHER" id="PTHR33121">
    <property type="entry name" value="CYCLIC DI-GMP PHOSPHODIESTERASE PDEF"/>
    <property type="match status" value="1"/>
</dbReference>
<dbReference type="EMBL" id="BMHV01000004">
    <property type="protein sequence ID" value="GGF55564.1"/>
    <property type="molecule type" value="Genomic_DNA"/>
</dbReference>
<dbReference type="Gene3D" id="3.20.20.450">
    <property type="entry name" value="EAL domain"/>
    <property type="match status" value="1"/>
</dbReference>
<accession>A0A917F6E9</accession>
<reference evidence="2" key="2">
    <citation type="submission" date="2020-09" db="EMBL/GenBank/DDBJ databases">
        <authorList>
            <person name="Sun Q."/>
            <person name="Zhou Y."/>
        </authorList>
    </citation>
    <scope>NUCLEOTIDE SEQUENCE</scope>
    <source>
        <strain evidence="2">CGMCC 1.15254</strain>
    </source>
</reference>